<feature type="binding site" evidence="8">
    <location>
        <position position="238"/>
    </location>
    <ligand>
        <name>Zn(2+)</name>
        <dbReference type="ChEBI" id="CHEBI:29105"/>
        <note>catalytic</note>
    </ligand>
</feature>
<dbReference type="GO" id="GO:0016811">
    <property type="term" value="F:hydrolase activity, acting on carbon-nitrogen (but not peptide) bonds, in linear amides"/>
    <property type="evidence" value="ECO:0007669"/>
    <property type="project" value="InterPro"/>
</dbReference>
<feature type="binding site" evidence="7">
    <location>
        <position position="26"/>
    </location>
    <ligand>
        <name>Ca(2+)</name>
        <dbReference type="ChEBI" id="CHEBI:29108"/>
    </ligand>
</feature>
<keyword evidence="11" id="KW-1185">Reference proteome</keyword>
<feature type="binding site" evidence="8">
    <location>
        <position position="234"/>
    </location>
    <ligand>
        <name>Zn(2+)</name>
        <dbReference type="ChEBI" id="CHEBI:29105"/>
        <note>catalytic</note>
    </ligand>
</feature>
<dbReference type="InterPro" id="IPR008901">
    <property type="entry name" value="ACER"/>
</dbReference>
<comment type="cofactor">
    <cofactor evidence="8">
        <name>Zn(2+)</name>
        <dbReference type="ChEBI" id="CHEBI:29105"/>
    </cofactor>
</comment>
<dbReference type="PANTHER" id="PTHR46187:SF3">
    <property type="entry name" value="ALKALINE CERAMIDASE 3"/>
    <property type="match status" value="1"/>
</dbReference>
<comment type="subcellular location">
    <subcellularLocation>
        <location evidence="1">Membrane</location>
        <topology evidence="1">Multi-pass membrane protein</topology>
    </subcellularLocation>
</comment>
<sequence length="290" mass="32975">MATISSSWVQNQGFFGPVTSTLDWCEANYQFSYYVAEMANSFSNIFPITLAVRGFLEAYRQGLPLRYLVGYVGVALVGLGSFAFHATLLYEAQLADELPMIYVGSMSLWLIFDDGPGFNLHRVKTKLMILLLIVFDVLFTVSYYFYRNPAYHQVVFASIIFVVTFRLVYILKYSNVCSEIPAEAKAIIIKLFATGATLFALGFFVWNIDNIFCMPLTGVKQSLGWPAAFLLEGHSWWHILTGVGTYYMFAGVQCKSFVTLCLKDSPDKFTVEYRNHLPHIMRKCPKTRMK</sequence>
<feature type="binding site" evidence="7">
    <location>
        <position position="23"/>
    </location>
    <ligand>
        <name>Ca(2+)</name>
        <dbReference type="ChEBI" id="CHEBI:29108"/>
    </ligand>
</feature>
<comment type="similarity">
    <text evidence="2">Belongs to the alkaline ceramidase family.</text>
</comment>
<keyword evidence="7" id="KW-0106">Calcium</keyword>
<feature type="transmembrane region" description="Helical" evidence="9">
    <location>
        <begin position="151"/>
        <end position="171"/>
    </location>
</feature>
<feature type="transmembrane region" description="Helical" evidence="9">
    <location>
        <begin position="187"/>
        <end position="206"/>
    </location>
</feature>
<reference evidence="10 11" key="1">
    <citation type="submission" date="2014-04" db="EMBL/GenBank/DDBJ databases">
        <title>Evolutionary Origins and Diversification of the Mycorrhizal Mutualists.</title>
        <authorList>
            <consortium name="DOE Joint Genome Institute"/>
            <consortium name="Mycorrhizal Genomics Consortium"/>
            <person name="Kohler A."/>
            <person name="Kuo A."/>
            <person name="Nagy L.G."/>
            <person name="Floudas D."/>
            <person name="Copeland A."/>
            <person name="Barry K.W."/>
            <person name="Cichocki N."/>
            <person name="Veneault-Fourrey C."/>
            <person name="LaButti K."/>
            <person name="Lindquist E.A."/>
            <person name="Lipzen A."/>
            <person name="Lundell T."/>
            <person name="Morin E."/>
            <person name="Murat C."/>
            <person name="Riley R."/>
            <person name="Ohm R."/>
            <person name="Sun H."/>
            <person name="Tunlid A."/>
            <person name="Henrissat B."/>
            <person name="Grigoriev I.V."/>
            <person name="Hibbett D.S."/>
            <person name="Martin F."/>
        </authorList>
    </citation>
    <scope>NUCLEOTIDE SEQUENCE [LARGE SCALE GENOMIC DNA]</scope>
    <source>
        <strain evidence="10 11">Koide BX008</strain>
    </source>
</reference>
<proteinExistence type="inferred from homology"/>
<protein>
    <recommendedName>
        <fullName evidence="12">Alkaline ceramidase 3</fullName>
    </recommendedName>
</protein>
<feature type="binding site" evidence="7">
    <location>
        <position position="37"/>
    </location>
    <ligand>
        <name>Ca(2+)</name>
        <dbReference type="ChEBI" id="CHEBI:29108"/>
    </ligand>
</feature>
<keyword evidence="4" id="KW-0378">Hydrolase</keyword>
<dbReference type="PANTHER" id="PTHR46187">
    <property type="entry name" value="ALKALINE CERAMIDASE 3"/>
    <property type="match status" value="1"/>
</dbReference>
<gene>
    <name evidence="10" type="ORF">M378DRAFT_155133</name>
</gene>
<evidence type="ECO:0000256" key="4">
    <source>
        <dbReference type="ARBA" id="ARBA00022801"/>
    </source>
</evidence>
<evidence type="ECO:0000313" key="11">
    <source>
        <dbReference type="Proteomes" id="UP000054549"/>
    </source>
</evidence>
<evidence type="ECO:0000256" key="2">
    <source>
        <dbReference type="ARBA" id="ARBA00009780"/>
    </source>
</evidence>
<dbReference type="EMBL" id="KN818222">
    <property type="protein sequence ID" value="KIL71543.1"/>
    <property type="molecule type" value="Genomic_DNA"/>
</dbReference>
<evidence type="ECO:0000256" key="6">
    <source>
        <dbReference type="ARBA" id="ARBA00023136"/>
    </source>
</evidence>
<dbReference type="HOGENOM" id="CLU_063293_3_0_1"/>
<evidence type="ECO:0000256" key="7">
    <source>
        <dbReference type="PIRSR" id="PIRSR608901-1"/>
    </source>
</evidence>
<dbReference type="Proteomes" id="UP000054549">
    <property type="component" value="Unassembled WGS sequence"/>
</dbReference>
<dbReference type="Pfam" id="PF05875">
    <property type="entry name" value="Ceramidase"/>
    <property type="match status" value="1"/>
</dbReference>
<name>A0A0C2XQS5_AMAMK</name>
<dbReference type="OrthoDB" id="187171at2759"/>
<keyword evidence="8" id="KW-0862">Zinc</keyword>
<feature type="transmembrane region" description="Helical" evidence="9">
    <location>
        <begin position="68"/>
        <end position="88"/>
    </location>
</feature>
<evidence type="ECO:0000313" key="10">
    <source>
        <dbReference type="EMBL" id="KIL71543.1"/>
    </source>
</evidence>
<evidence type="ECO:0000256" key="1">
    <source>
        <dbReference type="ARBA" id="ARBA00004141"/>
    </source>
</evidence>
<dbReference type="GO" id="GO:0046513">
    <property type="term" value="P:ceramide biosynthetic process"/>
    <property type="evidence" value="ECO:0007669"/>
    <property type="project" value="TreeGrafter"/>
</dbReference>
<evidence type="ECO:0000256" key="8">
    <source>
        <dbReference type="PIRSR" id="PIRSR608901-2"/>
    </source>
</evidence>
<feature type="binding site" evidence="7">
    <location>
        <position position="28"/>
    </location>
    <ligand>
        <name>Ca(2+)</name>
        <dbReference type="ChEBI" id="CHEBI:29108"/>
    </ligand>
</feature>
<evidence type="ECO:0000256" key="5">
    <source>
        <dbReference type="ARBA" id="ARBA00022989"/>
    </source>
</evidence>
<dbReference type="GO" id="GO:0005789">
    <property type="term" value="C:endoplasmic reticulum membrane"/>
    <property type="evidence" value="ECO:0007669"/>
    <property type="project" value="TreeGrafter"/>
</dbReference>
<keyword evidence="7" id="KW-0479">Metal-binding</keyword>
<dbReference type="STRING" id="946122.A0A0C2XQS5"/>
<evidence type="ECO:0000256" key="3">
    <source>
        <dbReference type="ARBA" id="ARBA00022692"/>
    </source>
</evidence>
<keyword evidence="3 9" id="KW-0812">Transmembrane</keyword>
<dbReference type="InParanoid" id="A0A0C2XQS5"/>
<keyword evidence="5 9" id="KW-1133">Transmembrane helix</keyword>
<dbReference type="GO" id="GO:0046514">
    <property type="term" value="P:ceramide catabolic process"/>
    <property type="evidence" value="ECO:0007669"/>
    <property type="project" value="TreeGrafter"/>
</dbReference>
<keyword evidence="6 9" id="KW-0472">Membrane</keyword>
<dbReference type="AlphaFoldDB" id="A0A0C2XQS5"/>
<feature type="binding site" evidence="8">
    <location>
        <position position="85"/>
    </location>
    <ligand>
        <name>Zn(2+)</name>
        <dbReference type="ChEBI" id="CHEBI:29105"/>
        <note>catalytic</note>
    </ligand>
</feature>
<dbReference type="GO" id="GO:0046872">
    <property type="term" value="F:metal ion binding"/>
    <property type="evidence" value="ECO:0007669"/>
    <property type="project" value="UniProtKB-KW"/>
</dbReference>
<evidence type="ECO:0000256" key="9">
    <source>
        <dbReference type="SAM" id="Phobius"/>
    </source>
</evidence>
<feature type="transmembrane region" description="Helical" evidence="9">
    <location>
        <begin position="127"/>
        <end position="145"/>
    </location>
</feature>
<feature type="binding site" evidence="7">
    <location>
        <position position="24"/>
    </location>
    <ligand>
        <name>Ca(2+)</name>
        <dbReference type="ChEBI" id="CHEBI:29108"/>
    </ligand>
</feature>
<organism evidence="10 11">
    <name type="scientific">Amanita muscaria (strain Koide BX008)</name>
    <dbReference type="NCBI Taxonomy" id="946122"/>
    <lineage>
        <taxon>Eukaryota</taxon>
        <taxon>Fungi</taxon>
        <taxon>Dikarya</taxon>
        <taxon>Basidiomycota</taxon>
        <taxon>Agaricomycotina</taxon>
        <taxon>Agaricomycetes</taxon>
        <taxon>Agaricomycetidae</taxon>
        <taxon>Agaricales</taxon>
        <taxon>Pluteineae</taxon>
        <taxon>Amanitaceae</taxon>
        <taxon>Amanita</taxon>
    </lineage>
</organism>
<evidence type="ECO:0008006" key="12">
    <source>
        <dbReference type="Google" id="ProtNLM"/>
    </source>
</evidence>
<accession>A0A0C2XQS5</accession>